<dbReference type="InterPro" id="IPR044066">
    <property type="entry name" value="TRIAD_supradom"/>
</dbReference>
<evidence type="ECO:0000259" key="13">
    <source>
        <dbReference type="PROSITE" id="PS50158"/>
    </source>
</evidence>
<dbReference type="Pfam" id="PF22605">
    <property type="entry name" value="IBR_2"/>
    <property type="match status" value="1"/>
</dbReference>
<dbReference type="PROSITE" id="PS50158">
    <property type="entry name" value="ZF_CCHC"/>
    <property type="match status" value="1"/>
</dbReference>
<reference evidence="15 16" key="1">
    <citation type="submission" date="2019-07" db="EMBL/GenBank/DDBJ databases">
        <title>Genomes of Cafeteria roenbergensis.</title>
        <authorList>
            <person name="Fischer M.G."/>
            <person name="Hackl T."/>
            <person name="Roman M."/>
        </authorList>
    </citation>
    <scope>NUCLEOTIDE SEQUENCE [LARGE SCALE GENOMIC DNA]</scope>
    <source>
        <strain evidence="15 16">E4-10P</strain>
    </source>
</reference>
<dbReference type="SUPFAM" id="SSF57850">
    <property type="entry name" value="RING/U-box"/>
    <property type="match status" value="2"/>
</dbReference>
<accession>A0A5A8DCL7</accession>
<dbReference type="InterPro" id="IPR001841">
    <property type="entry name" value="Znf_RING"/>
</dbReference>
<evidence type="ECO:0000259" key="12">
    <source>
        <dbReference type="PROSITE" id="PS50089"/>
    </source>
</evidence>
<name>A0A5A8DCL7_CAFRO</name>
<evidence type="ECO:0000259" key="14">
    <source>
        <dbReference type="PROSITE" id="PS51873"/>
    </source>
</evidence>
<dbReference type="PROSITE" id="PS50089">
    <property type="entry name" value="ZF_RING_2"/>
    <property type="match status" value="1"/>
</dbReference>
<feature type="domain" description="CCHC-type" evidence="13">
    <location>
        <begin position="433"/>
        <end position="446"/>
    </location>
</feature>
<feature type="compositionally biased region" description="Acidic residues" evidence="11">
    <location>
        <begin position="174"/>
        <end position="183"/>
    </location>
</feature>
<feature type="region of interest" description="Disordered" evidence="11">
    <location>
        <begin position="150"/>
        <end position="192"/>
    </location>
</feature>
<evidence type="ECO:0000256" key="6">
    <source>
        <dbReference type="ARBA" id="ARBA00022737"/>
    </source>
</evidence>
<comment type="pathway">
    <text evidence="2">Protein modification; protein ubiquitination.</text>
</comment>
<evidence type="ECO:0000256" key="3">
    <source>
        <dbReference type="ARBA" id="ARBA00012251"/>
    </source>
</evidence>
<dbReference type="InterPro" id="IPR013083">
    <property type="entry name" value="Znf_RING/FYVE/PHD"/>
</dbReference>
<evidence type="ECO:0000256" key="2">
    <source>
        <dbReference type="ARBA" id="ARBA00004906"/>
    </source>
</evidence>
<dbReference type="PANTHER" id="PTHR11685">
    <property type="entry name" value="RBR FAMILY RING FINGER AND IBR DOMAIN-CONTAINING"/>
    <property type="match status" value="1"/>
</dbReference>
<evidence type="ECO:0000313" key="16">
    <source>
        <dbReference type="Proteomes" id="UP000322899"/>
    </source>
</evidence>
<dbReference type="InterPro" id="IPR001878">
    <property type="entry name" value="Znf_CCHC"/>
</dbReference>
<dbReference type="EC" id="2.3.2.31" evidence="3"/>
<dbReference type="InterPro" id="IPR031127">
    <property type="entry name" value="E3_UB_ligase_RBR"/>
</dbReference>
<feature type="compositionally biased region" description="Low complexity" evidence="11">
    <location>
        <begin position="121"/>
        <end position="131"/>
    </location>
</feature>
<sequence length="718" mass="75577">MATPMHGKPGAMALTVAAQVEAWRPAVAGLRLSANSSGSSTTVIASLAGVESVLVFDIITAVDFPLVRLAGDSEASKSFNDEAAAFAYAQAPRTVAELLSFAEARVAEILGAERARNGMTGASSSASAGAGRSEGGDAITGAASSAAAAAAEATVRDEPAGELDDAATAADGSDVSEGDDDPYGDGASSDGISEADSLYGVTRAESAEGLGASSSGMESFAESARARALDAAMHPCDQVLAGTVQLCRALADRFELAEGDAALLLRHGGWDLADVEASLSDAARREAVSAAAGARLFAPKRPPFPAEDAAAGELTCEICYGDIESEDQAFALDCGHWFCKVCWADHCAAQCDCGAAGLAATCPAEDCSVALGPSVFLGLTPPAKFALFRTLWLKSVAKGGFATTCTGDKCDLMAAFPVKGVRNVFCQCSACYCFRCGERGHGPCDCTLAAAFTEKENWVKNPDNGRLDEALKGKIKPCPNCKIPTEKVDGCQYIKCSNCKEPWCWMCGQFGSTVHHVYDCNDAPSEKWLKSGGDQLFSDDGRFDWHLERFNNHMGSLTFAKGCRAESEAKRSHLIEAGYSPGQAEFVVESADLLVECRHICAWTYALAYFVLDPSAQKVLKFAQKDLETYTEQLSAMVERQSVDKIIEDQAAIRAHMTALATFKSNMEYWTPPPGSKIATAEEVLEKLKKSQAEVEASKGAAAKPTGRAKAAAKGKKR</sequence>
<feature type="region of interest" description="Disordered" evidence="11">
    <location>
        <begin position="118"/>
        <end position="137"/>
    </location>
</feature>
<keyword evidence="9" id="KW-0862">Zinc</keyword>
<dbReference type="CDD" id="cd20336">
    <property type="entry name" value="Rcat_RBR"/>
    <property type="match status" value="1"/>
</dbReference>
<feature type="region of interest" description="Disordered" evidence="11">
    <location>
        <begin position="694"/>
        <end position="718"/>
    </location>
</feature>
<evidence type="ECO:0000256" key="9">
    <source>
        <dbReference type="ARBA" id="ARBA00022833"/>
    </source>
</evidence>
<keyword evidence="6" id="KW-0677">Repeat</keyword>
<evidence type="ECO:0000256" key="1">
    <source>
        <dbReference type="ARBA" id="ARBA00001798"/>
    </source>
</evidence>
<protein>
    <recommendedName>
        <fullName evidence="3">RBR-type E3 ubiquitin transferase</fullName>
        <ecNumber evidence="3">2.3.2.31</ecNumber>
    </recommendedName>
</protein>
<dbReference type="GO" id="GO:0061630">
    <property type="term" value="F:ubiquitin protein ligase activity"/>
    <property type="evidence" value="ECO:0007669"/>
    <property type="project" value="UniProtKB-EC"/>
</dbReference>
<keyword evidence="5" id="KW-0479">Metal-binding</keyword>
<dbReference type="EMBL" id="VLTO01000120">
    <property type="protein sequence ID" value="KAA0162689.1"/>
    <property type="molecule type" value="Genomic_DNA"/>
</dbReference>
<keyword evidence="7 10" id="KW-0863">Zinc-finger</keyword>
<dbReference type="InterPro" id="IPR054694">
    <property type="entry name" value="Parkin-like_IBR"/>
</dbReference>
<dbReference type="AlphaFoldDB" id="A0A5A8DCL7"/>
<dbReference type="PROSITE" id="PS51873">
    <property type="entry name" value="TRIAD"/>
    <property type="match status" value="1"/>
</dbReference>
<feature type="compositionally biased region" description="Low complexity" evidence="11">
    <location>
        <begin position="699"/>
        <end position="710"/>
    </location>
</feature>
<feature type="domain" description="RING-type" evidence="12">
    <location>
        <begin position="316"/>
        <end position="366"/>
    </location>
</feature>
<dbReference type="GO" id="GO:0003676">
    <property type="term" value="F:nucleic acid binding"/>
    <property type="evidence" value="ECO:0007669"/>
    <property type="project" value="InterPro"/>
</dbReference>
<keyword evidence="8" id="KW-0833">Ubl conjugation pathway</keyword>
<gene>
    <name evidence="15" type="ORF">FNF27_08028</name>
</gene>
<evidence type="ECO:0000256" key="4">
    <source>
        <dbReference type="ARBA" id="ARBA00022679"/>
    </source>
</evidence>
<comment type="caution">
    <text evidence="15">The sequence shown here is derived from an EMBL/GenBank/DDBJ whole genome shotgun (WGS) entry which is preliminary data.</text>
</comment>
<evidence type="ECO:0000256" key="10">
    <source>
        <dbReference type="PROSITE-ProRule" id="PRU00047"/>
    </source>
</evidence>
<evidence type="ECO:0000256" key="8">
    <source>
        <dbReference type="ARBA" id="ARBA00022786"/>
    </source>
</evidence>
<comment type="catalytic activity">
    <reaction evidence="1">
        <text>[E2 ubiquitin-conjugating enzyme]-S-ubiquitinyl-L-cysteine + [acceptor protein]-L-lysine = [E2 ubiquitin-conjugating enzyme]-L-cysteine + [acceptor protein]-N(6)-ubiquitinyl-L-lysine.</text>
        <dbReference type="EC" id="2.3.2.31"/>
    </reaction>
</comment>
<dbReference type="GO" id="GO:0008270">
    <property type="term" value="F:zinc ion binding"/>
    <property type="evidence" value="ECO:0007669"/>
    <property type="project" value="UniProtKB-KW"/>
</dbReference>
<feature type="domain" description="RING-type" evidence="14">
    <location>
        <begin position="312"/>
        <end position="529"/>
    </location>
</feature>
<keyword evidence="4" id="KW-0808">Transferase</keyword>
<evidence type="ECO:0000256" key="11">
    <source>
        <dbReference type="SAM" id="MobiDB-lite"/>
    </source>
</evidence>
<dbReference type="Gene3D" id="3.30.40.10">
    <property type="entry name" value="Zinc/RING finger domain, C3HC4 (zinc finger)"/>
    <property type="match status" value="1"/>
</dbReference>
<dbReference type="OrthoDB" id="10009520at2759"/>
<dbReference type="Proteomes" id="UP000322899">
    <property type="component" value="Unassembled WGS sequence"/>
</dbReference>
<evidence type="ECO:0000256" key="5">
    <source>
        <dbReference type="ARBA" id="ARBA00022723"/>
    </source>
</evidence>
<evidence type="ECO:0000313" key="15">
    <source>
        <dbReference type="EMBL" id="KAA0162689.1"/>
    </source>
</evidence>
<proteinExistence type="predicted"/>
<dbReference type="Gene3D" id="1.20.120.1750">
    <property type="match status" value="1"/>
</dbReference>
<evidence type="ECO:0000256" key="7">
    <source>
        <dbReference type="ARBA" id="ARBA00022771"/>
    </source>
</evidence>
<dbReference type="GO" id="GO:0016567">
    <property type="term" value="P:protein ubiquitination"/>
    <property type="evidence" value="ECO:0007669"/>
    <property type="project" value="InterPro"/>
</dbReference>
<organism evidence="15 16">
    <name type="scientific">Cafeteria roenbergensis</name>
    <name type="common">Marine flagellate</name>
    <dbReference type="NCBI Taxonomy" id="33653"/>
    <lineage>
        <taxon>Eukaryota</taxon>
        <taxon>Sar</taxon>
        <taxon>Stramenopiles</taxon>
        <taxon>Bigyra</taxon>
        <taxon>Opalozoa</taxon>
        <taxon>Bicosoecida</taxon>
        <taxon>Cafeteriaceae</taxon>
        <taxon>Cafeteria</taxon>
    </lineage>
</organism>